<reference evidence="7 8" key="1">
    <citation type="submission" date="2024-04" db="EMBL/GenBank/DDBJ databases">
        <title>Tritrichomonas musculus Genome.</title>
        <authorList>
            <person name="Alves-Ferreira E."/>
            <person name="Grigg M."/>
            <person name="Lorenzi H."/>
            <person name="Galac M."/>
        </authorList>
    </citation>
    <scope>NUCLEOTIDE SEQUENCE [LARGE SCALE GENOMIC DNA]</scope>
    <source>
        <strain evidence="7 8">EAF2021</strain>
    </source>
</reference>
<comment type="similarity">
    <text evidence="1 6">Belongs to the protein prenyltransferase subunit alpha family.</text>
</comment>
<dbReference type="PANTHER" id="PTHR11129">
    <property type="entry name" value="PROTEIN FARNESYLTRANSFERASE ALPHA SUBUNIT/RAB GERANYLGERANYL TRANSFERASE ALPHA SUBUNIT"/>
    <property type="match status" value="1"/>
</dbReference>
<evidence type="ECO:0000256" key="3">
    <source>
        <dbReference type="ARBA" id="ARBA00022679"/>
    </source>
</evidence>
<dbReference type="Proteomes" id="UP001470230">
    <property type="component" value="Unassembled WGS sequence"/>
</dbReference>
<protein>
    <recommendedName>
        <fullName evidence="6">Geranylgeranyl transferase type-2 subunit alpha</fullName>
        <ecNumber evidence="6">2.5.1.60</ecNumber>
    </recommendedName>
    <alternativeName>
        <fullName evidence="6">Geranylgeranyl transferase type II subunit alpha</fullName>
    </alternativeName>
</protein>
<evidence type="ECO:0000313" key="7">
    <source>
        <dbReference type="EMBL" id="KAK8878366.1"/>
    </source>
</evidence>
<dbReference type="EMBL" id="JAPFFF010000011">
    <property type="protein sequence ID" value="KAK8878366.1"/>
    <property type="molecule type" value="Genomic_DNA"/>
</dbReference>
<evidence type="ECO:0000256" key="4">
    <source>
        <dbReference type="ARBA" id="ARBA00022737"/>
    </source>
</evidence>
<evidence type="ECO:0000313" key="8">
    <source>
        <dbReference type="Proteomes" id="UP001470230"/>
    </source>
</evidence>
<keyword evidence="4" id="KW-0677">Repeat</keyword>
<evidence type="ECO:0000256" key="1">
    <source>
        <dbReference type="ARBA" id="ARBA00006734"/>
    </source>
</evidence>
<dbReference type="PROSITE" id="PS51147">
    <property type="entry name" value="PFTA"/>
    <property type="match status" value="4"/>
</dbReference>
<gene>
    <name evidence="7" type="ORF">M9Y10_005134</name>
</gene>
<sequence length="282" mass="33578">MHGRKKVSIDEAAKIKAQQKAKKIKLAAAQVMEARSDPEKEEALMKSKCEILDYLDDFATLWNMRKSYVLKNPTSEMVENELQIALRVLKSNPKSYWGWHHRRWCIDLIKDYDAHQEIELCNHFIASDNRNFHAWRHRRWAVKKCGDVDDEELKNMTKLIEKNFSNFSAWHYRSELPNVTNYEEEIKFTQAAFWTDPNDQSAWIYYRWLLSRPSISGNVDLLNEELQLMNDLIEDEPKCKYPLLAAIWIQRKLPQPDQNYINQIIEKLSTLDPIRAPYYREQ</sequence>
<comment type="caution">
    <text evidence="7">The sequence shown here is derived from an EMBL/GenBank/DDBJ whole genome shotgun (WGS) entry which is preliminary data.</text>
</comment>
<proteinExistence type="inferred from homology"/>
<dbReference type="Pfam" id="PF01239">
    <property type="entry name" value="PPTA"/>
    <property type="match status" value="4"/>
</dbReference>
<accession>A0ABR2JLM7</accession>
<dbReference type="PANTHER" id="PTHR11129:SF2">
    <property type="entry name" value="GERANYLGERANYL TRANSFERASE TYPE-2 SUBUNIT ALPHA"/>
    <property type="match status" value="1"/>
</dbReference>
<name>A0ABR2JLM7_9EUKA</name>
<evidence type="ECO:0000256" key="5">
    <source>
        <dbReference type="ARBA" id="ARBA00047658"/>
    </source>
</evidence>
<dbReference type="Gene3D" id="1.25.40.120">
    <property type="entry name" value="Protein prenylyltransferase"/>
    <property type="match status" value="1"/>
</dbReference>
<dbReference type="InterPro" id="IPR002088">
    <property type="entry name" value="Prenyl_trans_a"/>
</dbReference>
<dbReference type="EC" id="2.5.1.60" evidence="6"/>
<keyword evidence="8" id="KW-1185">Reference proteome</keyword>
<comment type="function">
    <text evidence="6">Catalyzes the transfer of a geranyl-geranyl moiety from geranyl-geranyl pyrophosphate to cysteines occuring in specific C-terminal amino acid sequences.</text>
</comment>
<evidence type="ECO:0000256" key="2">
    <source>
        <dbReference type="ARBA" id="ARBA00022602"/>
    </source>
</evidence>
<evidence type="ECO:0000256" key="6">
    <source>
        <dbReference type="RuleBase" id="RU367120"/>
    </source>
</evidence>
<keyword evidence="3 6" id="KW-0808">Transferase</keyword>
<keyword evidence="2 6" id="KW-0637">Prenyltransferase</keyword>
<dbReference type="SUPFAM" id="SSF48439">
    <property type="entry name" value="Protein prenylyltransferase"/>
    <property type="match status" value="1"/>
</dbReference>
<organism evidence="7 8">
    <name type="scientific">Tritrichomonas musculus</name>
    <dbReference type="NCBI Taxonomy" id="1915356"/>
    <lineage>
        <taxon>Eukaryota</taxon>
        <taxon>Metamonada</taxon>
        <taxon>Parabasalia</taxon>
        <taxon>Tritrichomonadida</taxon>
        <taxon>Tritrichomonadidae</taxon>
        <taxon>Tritrichomonas</taxon>
    </lineage>
</organism>
<comment type="catalytic activity">
    <reaction evidence="5 6">
        <text>geranylgeranyl diphosphate + L-cysteinyl-[protein] = S-geranylgeranyl-L-cysteinyl-[protein] + diphosphate</text>
        <dbReference type="Rhea" id="RHEA:21240"/>
        <dbReference type="Rhea" id="RHEA-COMP:10131"/>
        <dbReference type="Rhea" id="RHEA-COMP:11537"/>
        <dbReference type="ChEBI" id="CHEBI:29950"/>
        <dbReference type="ChEBI" id="CHEBI:33019"/>
        <dbReference type="ChEBI" id="CHEBI:57533"/>
        <dbReference type="ChEBI" id="CHEBI:86021"/>
        <dbReference type="EC" id="2.5.1.60"/>
    </reaction>
</comment>